<protein>
    <submittedName>
        <fullName evidence="5">Inner membrane metabolite transport protein YdjE</fullName>
    </submittedName>
</protein>
<dbReference type="Gene3D" id="1.20.1250.20">
    <property type="entry name" value="MFS general substrate transporter like domains"/>
    <property type="match status" value="1"/>
</dbReference>
<name>A0A0F7KRB7_9SPHN</name>
<dbReference type="GO" id="GO:0005886">
    <property type="term" value="C:plasma membrane"/>
    <property type="evidence" value="ECO:0007669"/>
    <property type="project" value="TreeGrafter"/>
</dbReference>
<comment type="subcellular location">
    <subcellularLocation>
        <location evidence="1">Membrane</location>
        <topology evidence="1">Multi-pass membrane protein</topology>
    </subcellularLocation>
</comment>
<organism evidence="5 6">
    <name type="scientific">Croceibacterium atlanticum</name>
    <dbReference type="NCBI Taxonomy" id="1267766"/>
    <lineage>
        <taxon>Bacteria</taxon>
        <taxon>Pseudomonadati</taxon>
        <taxon>Pseudomonadota</taxon>
        <taxon>Alphaproteobacteria</taxon>
        <taxon>Sphingomonadales</taxon>
        <taxon>Erythrobacteraceae</taxon>
        <taxon>Croceibacterium</taxon>
    </lineage>
</organism>
<keyword evidence="4" id="KW-0472">Membrane</keyword>
<reference evidence="5" key="1">
    <citation type="submission" date="2015-05" db="EMBL/GenBank/DDBJ databases">
        <title>The complete genome of Altererythrobacter atlanticus strain 26DY36.</title>
        <authorList>
            <person name="Wu Y.-H."/>
            <person name="Cheng H."/>
            <person name="Wu X.-W."/>
        </authorList>
    </citation>
    <scope>NUCLEOTIDE SEQUENCE [LARGE SCALE GENOMIC DNA]</scope>
    <source>
        <strain evidence="5">26DY36</strain>
    </source>
</reference>
<dbReference type="KEGG" id="aay:WYH_00697"/>
<gene>
    <name evidence="5" type="primary">ydjE</name>
    <name evidence="5" type="ORF">WYH_00697</name>
</gene>
<dbReference type="EMBL" id="CP011452">
    <property type="protein sequence ID" value="AKH41752.1"/>
    <property type="molecule type" value="Genomic_DNA"/>
</dbReference>
<dbReference type="PANTHER" id="PTHR23508:SF10">
    <property type="entry name" value="CARBOXYLIC ACID TRANSPORTER PROTEIN HOMOLOG"/>
    <property type="match status" value="1"/>
</dbReference>
<proteinExistence type="predicted"/>
<dbReference type="AlphaFoldDB" id="A0A0F7KRB7"/>
<dbReference type="SUPFAM" id="SSF103473">
    <property type="entry name" value="MFS general substrate transporter"/>
    <property type="match status" value="1"/>
</dbReference>
<dbReference type="RefSeq" id="WP_221232137.1">
    <property type="nucleotide sequence ID" value="NZ_CP011452.2"/>
</dbReference>
<evidence type="ECO:0000256" key="2">
    <source>
        <dbReference type="ARBA" id="ARBA00022692"/>
    </source>
</evidence>
<keyword evidence="6" id="KW-1185">Reference proteome</keyword>
<evidence type="ECO:0000313" key="5">
    <source>
        <dbReference type="EMBL" id="AKH41752.1"/>
    </source>
</evidence>
<dbReference type="Pfam" id="PF00083">
    <property type="entry name" value="Sugar_tr"/>
    <property type="match status" value="1"/>
</dbReference>
<evidence type="ECO:0000256" key="3">
    <source>
        <dbReference type="ARBA" id="ARBA00022989"/>
    </source>
</evidence>
<dbReference type="CDD" id="cd17316">
    <property type="entry name" value="MFS_SV2_like"/>
    <property type="match status" value="1"/>
</dbReference>
<evidence type="ECO:0000313" key="6">
    <source>
        <dbReference type="Proteomes" id="UP000034392"/>
    </source>
</evidence>
<dbReference type="STRING" id="1267766.WYH_00697"/>
<dbReference type="PATRIC" id="fig|1267766.3.peg.703"/>
<dbReference type="Proteomes" id="UP000034392">
    <property type="component" value="Chromosome"/>
</dbReference>
<keyword evidence="3" id="KW-1133">Transmembrane helix</keyword>
<dbReference type="PANTHER" id="PTHR23508">
    <property type="entry name" value="CARBOXYLIC ACID TRANSPORTER PROTEIN HOMOLOG"/>
    <property type="match status" value="1"/>
</dbReference>
<dbReference type="PROSITE" id="PS50850">
    <property type="entry name" value="MFS"/>
    <property type="match status" value="1"/>
</dbReference>
<dbReference type="InterPro" id="IPR020846">
    <property type="entry name" value="MFS_dom"/>
</dbReference>
<dbReference type="InterPro" id="IPR005828">
    <property type="entry name" value="MFS_sugar_transport-like"/>
</dbReference>
<evidence type="ECO:0000256" key="4">
    <source>
        <dbReference type="ARBA" id="ARBA00023136"/>
    </source>
</evidence>
<evidence type="ECO:0000256" key="1">
    <source>
        <dbReference type="ARBA" id="ARBA00004141"/>
    </source>
</evidence>
<keyword evidence="2" id="KW-0812">Transmembrane</keyword>
<sequence length="503" mass="54647">MNTPCNAVICGPDSREETPISSSPAHPAAAIPARLDRLPWSRFHWLVVVALGITWILDGLEVTLAGSVAGALRESPVLQFSASDVGFANSAYLVGAVTGALFFGWLTDRWGRKRLFSITLGLYLLATAGTAFAWDLPSFVIMRFLTGAGIGGEYSAINSAIQELIPARRRGWTDLVINGSFWIGAALASGASILLLDPRIVDPEYGWRIAFFGGAAIGLVILWLRRFLPESPRWLATHGHAEEAERVIEGIEHRVEAQGHHIPDTPPVEAHVHARKSTPMAEVFRALFKTYPQRTFYCLVLMAAQAFFYNAIFFTYAMMLTDFYSVPSGRVGYYILPFAAGNVLGPLLLGRLFDSWGRRPMIILTYSASGILLAATGLAFEAGHLTPTTQTLCWSVTFFFASAAASAAYLTAAENFPLEMRALAIAIFYALGTLLGAVAPWVFSLLIESGSRGQVLLGYLFGAALMLVAALVTIFFGVAAERRPLEEVARPLSWKAPPLEPGR</sequence>
<dbReference type="InterPro" id="IPR036259">
    <property type="entry name" value="MFS_trans_sf"/>
</dbReference>
<dbReference type="GO" id="GO:0046943">
    <property type="term" value="F:carboxylic acid transmembrane transporter activity"/>
    <property type="evidence" value="ECO:0007669"/>
    <property type="project" value="TreeGrafter"/>
</dbReference>
<accession>A0A0F7KRB7</accession>